<feature type="chain" id="PRO_5021015835" description="WxL domain-containing protein" evidence="1">
    <location>
        <begin position="28"/>
        <end position="198"/>
    </location>
</feature>
<evidence type="ECO:0000313" key="3">
    <source>
        <dbReference type="Proteomes" id="UP000291189"/>
    </source>
</evidence>
<name>A0A4Q5J097_9ACTN</name>
<dbReference type="RefSeq" id="WP_129988276.1">
    <property type="nucleotide sequence ID" value="NZ_SDPU01000028.1"/>
</dbReference>
<dbReference type="Proteomes" id="UP000291189">
    <property type="component" value="Unassembled WGS sequence"/>
</dbReference>
<proteinExistence type="predicted"/>
<protein>
    <recommendedName>
        <fullName evidence="4">WxL domain-containing protein</fullName>
    </recommendedName>
</protein>
<evidence type="ECO:0000313" key="2">
    <source>
        <dbReference type="EMBL" id="RYU10685.1"/>
    </source>
</evidence>
<feature type="signal peptide" evidence="1">
    <location>
        <begin position="1"/>
        <end position="27"/>
    </location>
</feature>
<dbReference type="AlphaFoldDB" id="A0A4Q5J097"/>
<accession>A0A4Q5J097</accession>
<sequence>MRKKIALGCAAAAATALLVTNPMVAEAARMITSADIVNGTIQSRDIDNKSLKAKDLAPQSVKSWNIANGTVRTGDVKDGSLTADDFAAGSLPVSAYARVTAGANGATLDAERSKNVASVTRTGAGTYCLELAPGVDRGVAVLASREGGTANSGTDSAAWSGACGTNGVQVMTERLTSGTGGAIGSTPVNDISFMVLVP</sequence>
<keyword evidence="3" id="KW-1185">Reference proteome</keyword>
<evidence type="ECO:0008006" key="4">
    <source>
        <dbReference type="Google" id="ProtNLM"/>
    </source>
</evidence>
<dbReference type="EMBL" id="SDPU01000028">
    <property type="protein sequence ID" value="RYU10685.1"/>
    <property type="molecule type" value="Genomic_DNA"/>
</dbReference>
<reference evidence="2 3" key="1">
    <citation type="submission" date="2019-01" db="EMBL/GenBank/DDBJ databases">
        <title>Nocardioides guangzhouensis sp. nov., an actinobacterium isolated from soil.</title>
        <authorList>
            <person name="Fu Y."/>
            <person name="Cai Y."/>
            <person name="Lin Z."/>
            <person name="Chen P."/>
        </authorList>
    </citation>
    <scope>NUCLEOTIDE SEQUENCE [LARGE SCALE GENOMIC DNA]</scope>
    <source>
        <strain evidence="2 3">NBRC 105384</strain>
    </source>
</reference>
<keyword evidence="1" id="KW-0732">Signal</keyword>
<gene>
    <name evidence="2" type="ORF">ETU37_15610</name>
</gene>
<organism evidence="2 3">
    <name type="scientific">Nocardioides iriomotensis</name>
    <dbReference type="NCBI Taxonomy" id="715784"/>
    <lineage>
        <taxon>Bacteria</taxon>
        <taxon>Bacillati</taxon>
        <taxon>Actinomycetota</taxon>
        <taxon>Actinomycetes</taxon>
        <taxon>Propionibacteriales</taxon>
        <taxon>Nocardioidaceae</taxon>
        <taxon>Nocardioides</taxon>
    </lineage>
</organism>
<evidence type="ECO:0000256" key="1">
    <source>
        <dbReference type="SAM" id="SignalP"/>
    </source>
</evidence>
<comment type="caution">
    <text evidence="2">The sequence shown here is derived from an EMBL/GenBank/DDBJ whole genome shotgun (WGS) entry which is preliminary data.</text>
</comment>